<accession>A0ABX0A5X8</accession>
<reference evidence="12 13" key="1">
    <citation type="submission" date="2020-01" db="EMBL/GenBank/DDBJ databases">
        <title>A novel Bacillus sp. from Pasinler.</title>
        <authorList>
            <person name="Adiguzel A."/>
            <person name="Ay H."/>
            <person name="Baltaci M.O."/>
        </authorList>
    </citation>
    <scope>NUCLEOTIDE SEQUENCE [LARGE SCALE GENOMIC DNA]</scope>
    <source>
        <strain evidence="12 13">P1</strain>
    </source>
</reference>
<dbReference type="GO" id="GO:0016301">
    <property type="term" value="F:kinase activity"/>
    <property type="evidence" value="ECO:0007669"/>
    <property type="project" value="UniProtKB-KW"/>
</dbReference>
<sequence length="318" mass="35907">MKLFFIVNPAAKNGYSLRIWKKIEKRIINEAIEYEVYFTKHAGDGSRQVRNILQNTKEKVLIIAVGGDGTIHEIINGVYPNKNAIISYIPAGSGNDFARGYRTPRNPKQALEHNLRLLAKNKTITEFYKVDCGLFQVEDSTQGCFINNLGVGFDAAVAKVVNESKVKRLFNKFGLGKLIYILILIKELFNYQTSRIKLHIDGEEKIFENVWLVTISNQPYFGGGLKITPDAVVNDGRLDVIIVNNISRWKILFLFITVLWGGHKKIKGVNFAKGRKINIESEKQIPIHADGEYKGVDKVSVHVAEKAIAILNDLKTYE</sequence>
<dbReference type="InterPro" id="IPR016064">
    <property type="entry name" value="NAD/diacylglycerol_kinase_sf"/>
</dbReference>
<keyword evidence="3" id="KW-0444">Lipid biosynthesis</keyword>
<comment type="caution">
    <text evidence="12">The sequence shown here is derived from an EMBL/GenBank/DDBJ whole genome shotgun (WGS) entry which is preliminary data.</text>
</comment>
<dbReference type="PROSITE" id="PS50146">
    <property type="entry name" value="DAGK"/>
    <property type="match status" value="1"/>
</dbReference>
<dbReference type="RefSeq" id="WP_161921696.1">
    <property type="nucleotide sequence ID" value="NZ_JAACYS010000088.1"/>
</dbReference>
<evidence type="ECO:0000256" key="8">
    <source>
        <dbReference type="ARBA" id="ARBA00023098"/>
    </source>
</evidence>
<keyword evidence="6 12" id="KW-0418">Kinase</keyword>
<evidence type="ECO:0000259" key="11">
    <source>
        <dbReference type="PROSITE" id="PS50146"/>
    </source>
</evidence>
<keyword evidence="13" id="KW-1185">Reference proteome</keyword>
<evidence type="ECO:0000313" key="13">
    <source>
        <dbReference type="Proteomes" id="UP000743899"/>
    </source>
</evidence>
<dbReference type="InterPro" id="IPR045540">
    <property type="entry name" value="YegS/DAGK_C"/>
</dbReference>
<organism evidence="12 13">
    <name type="scientific">Pallidibacillus pasinlerensis</name>
    <dbReference type="NCBI Taxonomy" id="2703818"/>
    <lineage>
        <taxon>Bacteria</taxon>
        <taxon>Bacillati</taxon>
        <taxon>Bacillota</taxon>
        <taxon>Bacilli</taxon>
        <taxon>Bacillales</taxon>
        <taxon>Bacillaceae</taxon>
        <taxon>Pallidibacillus</taxon>
    </lineage>
</organism>
<dbReference type="SMART" id="SM00046">
    <property type="entry name" value="DAGKc"/>
    <property type="match status" value="1"/>
</dbReference>
<evidence type="ECO:0000256" key="6">
    <source>
        <dbReference type="ARBA" id="ARBA00022777"/>
    </source>
</evidence>
<dbReference type="Gene3D" id="2.60.200.40">
    <property type="match status" value="1"/>
</dbReference>
<evidence type="ECO:0000256" key="10">
    <source>
        <dbReference type="ARBA" id="ARBA00023264"/>
    </source>
</evidence>
<dbReference type="Gene3D" id="3.40.50.10330">
    <property type="entry name" value="Probable inorganic polyphosphate/atp-NAD kinase, domain 1"/>
    <property type="match status" value="1"/>
</dbReference>
<evidence type="ECO:0000256" key="5">
    <source>
        <dbReference type="ARBA" id="ARBA00022741"/>
    </source>
</evidence>
<keyword evidence="4" id="KW-0808">Transferase</keyword>
<dbReference type="EMBL" id="JAACYS010000088">
    <property type="protein sequence ID" value="NCU18868.1"/>
    <property type="molecule type" value="Genomic_DNA"/>
</dbReference>
<feature type="domain" description="DAGKc" evidence="11">
    <location>
        <begin position="1"/>
        <end position="139"/>
    </location>
</feature>
<dbReference type="InterPro" id="IPR017438">
    <property type="entry name" value="ATP-NAD_kinase_N"/>
</dbReference>
<evidence type="ECO:0000313" key="12">
    <source>
        <dbReference type="EMBL" id="NCU18868.1"/>
    </source>
</evidence>
<evidence type="ECO:0000256" key="7">
    <source>
        <dbReference type="ARBA" id="ARBA00022840"/>
    </source>
</evidence>
<evidence type="ECO:0000256" key="2">
    <source>
        <dbReference type="ARBA" id="ARBA00005983"/>
    </source>
</evidence>
<dbReference type="NCBIfam" id="TIGR00147">
    <property type="entry name" value="YegS/Rv2252/BmrU family lipid kinase"/>
    <property type="match status" value="1"/>
</dbReference>
<keyword evidence="9" id="KW-0594">Phospholipid biosynthesis</keyword>
<dbReference type="PANTHER" id="PTHR12358:SF54">
    <property type="entry name" value="SPHINGOSINE KINASE RELATED PROTEIN"/>
    <property type="match status" value="1"/>
</dbReference>
<keyword evidence="8" id="KW-0443">Lipid metabolism</keyword>
<keyword evidence="10" id="KW-1208">Phospholipid metabolism</keyword>
<comment type="cofactor">
    <cofactor evidence="1">
        <name>Mg(2+)</name>
        <dbReference type="ChEBI" id="CHEBI:18420"/>
    </cofactor>
</comment>
<keyword evidence="7" id="KW-0067">ATP-binding</keyword>
<name>A0ABX0A5X8_9BACI</name>
<proteinExistence type="inferred from homology"/>
<evidence type="ECO:0000256" key="1">
    <source>
        <dbReference type="ARBA" id="ARBA00001946"/>
    </source>
</evidence>
<evidence type="ECO:0000256" key="4">
    <source>
        <dbReference type="ARBA" id="ARBA00022679"/>
    </source>
</evidence>
<comment type="similarity">
    <text evidence="2">Belongs to the diacylglycerol/lipid kinase family.</text>
</comment>
<dbReference type="SUPFAM" id="SSF111331">
    <property type="entry name" value="NAD kinase/diacylglycerol kinase-like"/>
    <property type="match status" value="1"/>
</dbReference>
<dbReference type="InterPro" id="IPR005218">
    <property type="entry name" value="Diacylglycerol/lipid_kinase"/>
</dbReference>
<dbReference type="InterPro" id="IPR050187">
    <property type="entry name" value="Lipid_Phosphate_FormReg"/>
</dbReference>
<evidence type="ECO:0000256" key="3">
    <source>
        <dbReference type="ARBA" id="ARBA00022516"/>
    </source>
</evidence>
<dbReference type="Pfam" id="PF19279">
    <property type="entry name" value="YegS_C"/>
    <property type="match status" value="1"/>
</dbReference>
<dbReference type="InterPro" id="IPR001206">
    <property type="entry name" value="Diacylglycerol_kinase_cat_dom"/>
</dbReference>
<gene>
    <name evidence="12" type="ORF">GW534_14395</name>
</gene>
<keyword evidence="5" id="KW-0547">Nucleotide-binding</keyword>
<protein>
    <submittedName>
        <fullName evidence="12">Diacylglycerol kinase family lipid kinase</fullName>
    </submittedName>
</protein>
<evidence type="ECO:0000256" key="9">
    <source>
        <dbReference type="ARBA" id="ARBA00023209"/>
    </source>
</evidence>
<dbReference type="PANTHER" id="PTHR12358">
    <property type="entry name" value="SPHINGOSINE KINASE"/>
    <property type="match status" value="1"/>
</dbReference>
<dbReference type="Proteomes" id="UP000743899">
    <property type="component" value="Unassembled WGS sequence"/>
</dbReference>
<dbReference type="Pfam" id="PF00781">
    <property type="entry name" value="DAGK_cat"/>
    <property type="match status" value="1"/>
</dbReference>